<feature type="compositionally biased region" description="Low complexity" evidence="1">
    <location>
        <begin position="536"/>
        <end position="547"/>
    </location>
</feature>
<name>A0ABP0DG06_9PEZI</name>
<dbReference type="SUPFAM" id="SSF47473">
    <property type="entry name" value="EF-hand"/>
    <property type="match status" value="1"/>
</dbReference>
<feature type="region of interest" description="Disordered" evidence="1">
    <location>
        <begin position="354"/>
        <end position="501"/>
    </location>
</feature>
<feature type="region of interest" description="Disordered" evidence="1">
    <location>
        <begin position="536"/>
        <end position="590"/>
    </location>
</feature>
<keyword evidence="4" id="KW-1185">Reference proteome</keyword>
<feature type="compositionally biased region" description="Basic and acidic residues" evidence="1">
    <location>
        <begin position="138"/>
        <end position="148"/>
    </location>
</feature>
<feature type="domain" description="EH" evidence="2">
    <location>
        <begin position="671"/>
        <end position="750"/>
    </location>
</feature>
<dbReference type="PANTHER" id="PTHR11216:SF31">
    <property type="entry name" value="AT21416P"/>
    <property type="match status" value="1"/>
</dbReference>
<feature type="compositionally biased region" description="Polar residues" evidence="1">
    <location>
        <begin position="356"/>
        <end position="367"/>
    </location>
</feature>
<feature type="region of interest" description="Disordered" evidence="1">
    <location>
        <begin position="301"/>
        <end position="331"/>
    </location>
</feature>
<gene>
    <name evidence="3" type="primary">IRS4</name>
    <name evidence="3" type="ORF">SEPCBS57363_002175</name>
</gene>
<evidence type="ECO:0000256" key="1">
    <source>
        <dbReference type="SAM" id="MobiDB-lite"/>
    </source>
</evidence>
<dbReference type="PANTHER" id="PTHR11216">
    <property type="entry name" value="EH DOMAIN"/>
    <property type="match status" value="1"/>
</dbReference>
<organism evidence="3 4">
    <name type="scientific">Sporothrix epigloea</name>
    <dbReference type="NCBI Taxonomy" id="1892477"/>
    <lineage>
        <taxon>Eukaryota</taxon>
        <taxon>Fungi</taxon>
        <taxon>Dikarya</taxon>
        <taxon>Ascomycota</taxon>
        <taxon>Pezizomycotina</taxon>
        <taxon>Sordariomycetes</taxon>
        <taxon>Sordariomycetidae</taxon>
        <taxon>Ophiostomatales</taxon>
        <taxon>Ophiostomataceae</taxon>
        <taxon>Sporothrix</taxon>
    </lineage>
</organism>
<accession>A0ABP0DG06</accession>
<comment type="caution">
    <text evidence="3">The sequence shown here is derived from an EMBL/GenBank/DDBJ whole genome shotgun (WGS) entry which is preliminary data.</text>
</comment>
<feature type="compositionally biased region" description="Basic and acidic residues" evidence="1">
    <location>
        <begin position="421"/>
        <end position="433"/>
    </location>
</feature>
<reference evidence="3 4" key="1">
    <citation type="submission" date="2024-01" db="EMBL/GenBank/DDBJ databases">
        <authorList>
            <person name="Allen C."/>
            <person name="Tagirdzhanova G."/>
        </authorList>
    </citation>
    <scope>NUCLEOTIDE SEQUENCE [LARGE SCALE GENOMIC DNA]</scope>
    <source>
        <strain evidence="3 4">CBS 573.63</strain>
    </source>
</reference>
<evidence type="ECO:0000313" key="3">
    <source>
        <dbReference type="EMBL" id="CAK7266608.1"/>
    </source>
</evidence>
<feature type="compositionally biased region" description="Polar residues" evidence="1">
    <location>
        <begin position="407"/>
        <end position="420"/>
    </location>
</feature>
<dbReference type="InterPro" id="IPR000261">
    <property type="entry name" value="EH_dom"/>
</dbReference>
<feature type="compositionally biased region" description="Low complexity" evidence="1">
    <location>
        <begin position="103"/>
        <end position="136"/>
    </location>
</feature>
<evidence type="ECO:0000259" key="2">
    <source>
        <dbReference type="PROSITE" id="PS50031"/>
    </source>
</evidence>
<feature type="compositionally biased region" description="Low complexity" evidence="1">
    <location>
        <begin position="57"/>
        <end position="88"/>
    </location>
</feature>
<feature type="region of interest" description="Disordered" evidence="1">
    <location>
        <begin position="28"/>
        <end position="156"/>
    </location>
</feature>
<dbReference type="PROSITE" id="PS50031">
    <property type="entry name" value="EH"/>
    <property type="match status" value="1"/>
</dbReference>
<feature type="compositionally biased region" description="Polar residues" evidence="1">
    <location>
        <begin position="193"/>
        <end position="208"/>
    </location>
</feature>
<feature type="compositionally biased region" description="Polar residues" evidence="1">
    <location>
        <begin position="461"/>
        <end position="471"/>
    </location>
</feature>
<dbReference type="CDD" id="cd00052">
    <property type="entry name" value="EH"/>
    <property type="match status" value="1"/>
</dbReference>
<dbReference type="SMART" id="SM00027">
    <property type="entry name" value="EH"/>
    <property type="match status" value="1"/>
</dbReference>
<evidence type="ECO:0000313" key="4">
    <source>
        <dbReference type="Proteomes" id="UP001642501"/>
    </source>
</evidence>
<sequence>MSGPGGSSTGTDNAAVAAAALRGAALAFGRQKNAEQQAHKTQPPHLQLPNSDRPRRQPSLSPSRNSANSSGHSTSALLAATSAAASSSRDSTHPGRGGSSGLRPVSPSKLSSTSGSGNRSRSHSTSNSRSSSILSRSRSRDRNTRDDTADFDSMIPPARLILPQPAVERMQTGGVRAVAPPYNVRQSSFLAATRAASQATSPRVTPSHTGGGNTAAAPIPTHLSAALWASAASDKRQRAAKAATAATLAAAAAASTENMIRHGIYLDGRAPLYDRDGEERANVPDTMASPATSSLVSVFEGKNETAARSPARPPRQIAFTPPRSLSPRHKSAVLAMPPAKTPARMLIDLPTALPTKDTTTIPSTAESPDTPPAETANAKQDSESQPRPAAAPSVISYSPNRKDKLENVSTNSSNHKNHQISSRDFHADADVMDRPAPPRPRLHKPSATHIRSLAKDGDLTQDGSSRATSSVGRGPLPSVPPRQSATALTARHTGDAPSTATGIDGLASAIMAGSLAAARHPTTSSAPLKMRTLSLSLPSSRSHTPLTHSTRSISPVKRTAMLQTLRRERVHSDDDDYDRDGTSSGNTQYRRSHYHRDGRLRQGKHHLLHATPAALVGGGRHRHKHHEGARRRWREAVSDRQRRRYEAVWASNRGSRGFKSVDGKDFDANAAVASDDDDTVPNVVVRDLWRRSRLPMDELAEVWELVDETGNGRLSKAGFVVGMWLIDQRLRGRKIPARVSESVWTSARGMQAPKPRKR</sequence>
<dbReference type="EMBL" id="CAWUOM010000027">
    <property type="protein sequence ID" value="CAK7266608.1"/>
    <property type="molecule type" value="Genomic_DNA"/>
</dbReference>
<dbReference type="InterPro" id="IPR011992">
    <property type="entry name" value="EF-hand-dom_pair"/>
</dbReference>
<dbReference type="Proteomes" id="UP001642501">
    <property type="component" value="Unassembled WGS sequence"/>
</dbReference>
<feature type="region of interest" description="Disordered" evidence="1">
    <location>
        <begin position="193"/>
        <end position="216"/>
    </location>
</feature>
<proteinExistence type="predicted"/>
<dbReference type="Gene3D" id="1.10.238.10">
    <property type="entry name" value="EF-hand"/>
    <property type="match status" value="1"/>
</dbReference>
<protein>
    <submittedName>
        <fullName evidence="3">Increased rDNA silencing protein</fullName>
    </submittedName>
</protein>
<dbReference type="Pfam" id="PF12763">
    <property type="entry name" value="EH"/>
    <property type="match status" value="1"/>
</dbReference>